<dbReference type="InterPro" id="IPR012910">
    <property type="entry name" value="Plug_dom"/>
</dbReference>
<dbReference type="Gene3D" id="2.60.40.1120">
    <property type="entry name" value="Carboxypeptidase-like, regulatory domain"/>
    <property type="match status" value="1"/>
</dbReference>
<dbReference type="Gene3D" id="2.170.130.10">
    <property type="entry name" value="TonB-dependent receptor, plug domain"/>
    <property type="match status" value="1"/>
</dbReference>
<evidence type="ECO:0000256" key="9">
    <source>
        <dbReference type="ARBA" id="ARBA00023077"/>
    </source>
</evidence>
<evidence type="ECO:0000256" key="7">
    <source>
        <dbReference type="ARBA" id="ARBA00023004"/>
    </source>
</evidence>
<dbReference type="Proteomes" id="UP000240621">
    <property type="component" value="Unassembled WGS sequence"/>
</dbReference>
<comment type="similarity">
    <text evidence="12 13">Belongs to the TonB-dependent receptor family.</text>
</comment>
<dbReference type="GO" id="GO:0009279">
    <property type="term" value="C:cell outer membrane"/>
    <property type="evidence" value="ECO:0007669"/>
    <property type="project" value="UniProtKB-SubCell"/>
</dbReference>
<gene>
    <name evidence="17" type="ORF">CLV93_107179</name>
</gene>
<dbReference type="OrthoDB" id="9782587at2"/>
<evidence type="ECO:0000256" key="11">
    <source>
        <dbReference type="ARBA" id="ARBA00023237"/>
    </source>
</evidence>
<feature type="signal peptide" evidence="14">
    <location>
        <begin position="1"/>
        <end position="21"/>
    </location>
</feature>
<evidence type="ECO:0000256" key="13">
    <source>
        <dbReference type="RuleBase" id="RU003357"/>
    </source>
</evidence>
<keyword evidence="5 12" id="KW-0812">Transmembrane</keyword>
<feature type="chain" id="PRO_5015177036" evidence="14">
    <location>
        <begin position="22"/>
        <end position="884"/>
    </location>
</feature>
<dbReference type="SUPFAM" id="SSF56935">
    <property type="entry name" value="Porins"/>
    <property type="match status" value="1"/>
</dbReference>
<feature type="domain" description="TonB-dependent receptor plug" evidence="16">
    <location>
        <begin position="125"/>
        <end position="236"/>
    </location>
</feature>
<name>A0A2P8CAV1_9BACT</name>
<comment type="subcellular location">
    <subcellularLocation>
        <location evidence="1 12">Cell outer membrane</location>
        <topology evidence="1 12">Multi-pass membrane protein</topology>
    </subcellularLocation>
</comment>
<accession>A0A2P8CAV1</accession>
<sequence>MKRKLMQLTLLLLMVPVISFAQGTGVIKGKITDKKTGEPLVGASVLIKGTYTGTITDANGNYQLTKVKAGSFDLVAQFISYNKVQKSVTVKDGQTATVNFALSQDLIGLDQVVVTGVVNPKSAINSSVSLTSLKPKAMEEFSATTTAELFKNIPGVHSESTGGEGNANISVRGVPISTGGAKFLQLQEDGMPVMQFGDISFGNADIFLRSDQTVARVEALKGGSASTLASNSPAGIINFISKTGVKKGGSIGTTIGLDYQTFRTDFDYGAPLGNGFRFNIGGFYREGVGPRNAGFTANKGGQIKANFTKEFDKGYVRLYLKHLNDRAISYMPMPVMVTGTGSNPTYKSIPGFDLKHAALQSPYFIHQLSVDANGNSRSFNMADGMHPISDAVGAEFNFDLGNGWTVHDRGQLAFNHGSFNSPFPVSLKPADEMATSLAGAGATLSYANGANAGTPLTQSQLSNLNGNGLLMLLHTFDVQLNNLDNFTNDVHISKQLDNFHVTAGYYHASQRIAMTWLWQTYLTDVQNQPRLMNVASADSSFYSEGGLTAHGVPAWGNCCTRGYDMTYTIDAPYANMGVDVTDKLNVDASVRYDMGDAFGYYLGNEQAQVDVNKDGNISPVEQSVTVLDNSNPHPVSYSYHYASYSVGANYKFDAHKAVFARYSKGGRANADRLLYTPFITAAGKTVKGLSNDGIKQAELGFKYNSPVAGIFLTGFYNHVDEQNTEFNKIINNKYKSYGAELETVIRTGNLNINSGGTFTKAEITKSLTADNVGNTPRRVPTLMYNISPSYTIGKGALGMSLVGTTKVYSQDDNSVVLPGFAYVNAFANYAITKGLSLRVNVNNLTNTLGFTEMEADPFTNNSVNYMRARPITGRATTMTVTYSF</sequence>
<dbReference type="InterPro" id="IPR036942">
    <property type="entry name" value="Beta-barrel_TonB_sf"/>
</dbReference>
<evidence type="ECO:0000256" key="8">
    <source>
        <dbReference type="ARBA" id="ARBA00023065"/>
    </source>
</evidence>
<keyword evidence="8" id="KW-0406">Ion transport</keyword>
<dbReference type="PANTHER" id="PTHR32552">
    <property type="entry name" value="FERRICHROME IRON RECEPTOR-RELATED"/>
    <property type="match status" value="1"/>
</dbReference>
<protein>
    <submittedName>
        <fullName evidence="17">Outer membrane receptor protein involved in Fe transport</fullName>
    </submittedName>
</protein>
<dbReference type="Pfam" id="PF07715">
    <property type="entry name" value="Plug"/>
    <property type="match status" value="1"/>
</dbReference>
<keyword evidence="2 12" id="KW-0813">Transport</keyword>
<evidence type="ECO:0000259" key="16">
    <source>
        <dbReference type="Pfam" id="PF07715"/>
    </source>
</evidence>
<dbReference type="Pfam" id="PF13715">
    <property type="entry name" value="CarbopepD_reg_2"/>
    <property type="match status" value="1"/>
</dbReference>
<dbReference type="InterPro" id="IPR037066">
    <property type="entry name" value="Plug_dom_sf"/>
</dbReference>
<evidence type="ECO:0000256" key="2">
    <source>
        <dbReference type="ARBA" id="ARBA00022448"/>
    </source>
</evidence>
<dbReference type="PANTHER" id="PTHR32552:SF89">
    <property type="entry name" value="CATECHOLATE SIDEROPHORE RECEPTOR FIU"/>
    <property type="match status" value="1"/>
</dbReference>
<dbReference type="SUPFAM" id="SSF49464">
    <property type="entry name" value="Carboxypeptidase regulatory domain-like"/>
    <property type="match status" value="1"/>
</dbReference>
<evidence type="ECO:0000256" key="10">
    <source>
        <dbReference type="ARBA" id="ARBA00023136"/>
    </source>
</evidence>
<evidence type="ECO:0000256" key="12">
    <source>
        <dbReference type="PROSITE-ProRule" id="PRU01360"/>
    </source>
</evidence>
<keyword evidence="4" id="KW-0410">Iron transport</keyword>
<dbReference type="RefSeq" id="WP_106542860.1">
    <property type="nucleotide sequence ID" value="NZ_BLAU01000001.1"/>
</dbReference>
<keyword evidence="3 12" id="KW-1134">Transmembrane beta strand</keyword>
<evidence type="ECO:0000256" key="1">
    <source>
        <dbReference type="ARBA" id="ARBA00004571"/>
    </source>
</evidence>
<dbReference type="Gene3D" id="2.40.170.20">
    <property type="entry name" value="TonB-dependent receptor, beta-barrel domain"/>
    <property type="match status" value="1"/>
</dbReference>
<keyword evidence="17" id="KW-0675">Receptor</keyword>
<keyword evidence="9 13" id="KW-0798">TonB box</keyword>
<evidence type="ECO:0000256" key="5">
    <source>
        <dbReference type="ARBA" id="ARBA00022692"/>
    </source>
</evidence>
<keyword evidence="6 14" id="KW-0732">Signal</keyword>
<dbReference type="InterPro" id="IPR039426">
    <property type="entry name" value="TonB-dep_rcpt-like"/>
</dbReference>
<dbReference type="AlphaFoldDB" id="A0A2P8CAV1"/>
<dbReference type="Pfam" id="PF00593">
    <property type="entry name" value="TonB_dep_Rec_b-barrel"/>
    <property type="match status" value="1"/>
</dbReference>
<proteinExistence type="inferred from homology"/>
<organism evidence="17 18">
    <name type="scientific">Prolixibacter denitrificans</name>
    <dbReference type="NCBI Taxonomy" id="1541063"/>
    <lineage>
        <taxon>Bacteria</taxon>
        <taxon>Pseudomonadati</taxon>
        <taxon>Bacteroidota</taxon>
        <taxon>Bacteroidia</taxon>
        <taxon>Marinilabiliales</taxon>
        <taxon>Prolixibacteraceae</taxon>
        <taxon>Prolixibacter</taxon>
    </lineage>
</organism>
<keyword evidence="10 12" id="KW-0472">Membrane</keyword>
<evidence type="ECO:0000256" key="3">
    <source>
        <dbReference type="ARBA" id="ARBA00022452"/>
    </source>
</evidence>
<keyword evidence="7" id="KW-0408">Iron</keyword>
<comment type="caution">
    <text evidence="17">The sequence shown here is derived from an EMBL/GenBank/DDBJ whole genome shotgun (WGS) entry which is preliminary data.</text>
</comment>
<evidence type="ECO:0000259" key="15">
    <source>
        <dbReference type="Pfam" id="PF00593"/>
    </source>
</evidence>
<evidence type="ECO:0000256" key="4">
    <source>
        <dbReference type="ARBA" id="ARBA00022496"/>
    </source>
</evidence>
<dbReference type="GO" id="GO:0015344">
    <property type="term" value="F:siderophore uptake transmembrane transporter activity"/>
    <property type="evidence" value="ECO:0007669"/>
    <property type="project" value="TreeGrafter"/>
</dbReference>
<keyword evidence="11 12" id="KW-0998">Cell outer membrane</keyword>
<dbReference type="PROSITE" id="PS52016">
    <property type="entry name" value="TONB_DEPENDENT_REC_3"/>
    <property type="match status" value="1"/>
</dbReference>
<evidence type="ECO:0000313" key="18">
    <source>
        <dbReference type="Proteomes" id="UP000240621"/>
    </source>
</evidence>
<evidence type="ECO:0000256" key="14">
    <source>
        <dbReference type="SAM" id="SignalP"/>
    </source>
</evidence>
<reference evidence="17 18" key="1">
    <citation type="submission" date="2018-03" db="EMBL/GenBank/DDBJ databases">
        <title>Genomic Encyclopedia of Archaeal and Bacterial Type Strains, Phase II (KMG-II): from individual species to whole genera.</title>
        <authorList>
            <person name="Goeker M."/>
        </authorList>
    </citation>
    <scope>NUCLEOTIDE SEQUENCE [LARGE SCALE GENOMIC DNA]</scope>
    <source>
        <strain evidence="17 18">DSM 27267</strain>
    </source>
</reference>
<dbReference type="InterPro" id="IPR000531">
    <property type="entry name" value="Beta-barrel_TonB"/>
</dbReference>
<feature type="domain" description="TonB-dependent receptor-like beta-barrel" evidence="15">
    <location>
        <begin position="391"/>
        <end position="844"/>
    </location>
</feature>
<dbReference type="EMBL" id="PYGC01000007">
    <property type="protein sequence ID" value="PSK82065.1"/>
    <property type="molecule type" value="Genomic_DNA"/>
</dbReference>
<evidence type="ECO:0000256" key="6">
    <source>
        <dbReference type="ARBA" id="ARBA00022729"/>
    </source>
</evidence>
<evidence type="ECO:0000313" key="17">
    <source>
        <dbReference type="EMBL" id="PSK82065.1"/>
    </source>
</evidence>
<dbReference type="InterPro" id="IPR008969">
    <property type="entry name" value="CarboxyPept-like_regulatory"/>
</dbReference>